<dbReference type="GO" id="GO:0016829">
    <property type="term" value="F:lyase activity"/>
    <property type="evidence" value="ECO:0007669"/>
    <property type="project" value="UniProtKB-KW"/>
</dbReference>
<dbReference type="EC" id="4.2.2.29" evidence="7"/>
<dbReference type="Gene3D" id="3.30.160.60">
    <property type="entry name" value="Classic Zinc Finger"/>
    <property type="match status" value="1"/>
</dbReference>
<keyword evidence="3 7" id="KW-1133">Transmembrane helix</keyword>
<dbReference type="Gene3D" id="3.30.1490.480">
    <property type="entry name" value="Endolytic murein transglycosylase"/>
    <property type="match status" value="2"/>
</dbReference>
<dbReference type="HAMAP" id="MF_02065">
    <property type="entry name" value="MltG"/>
    <property type="match status" value="1"/>
</dbReference>
<evidence type="ECO:0000313" key="9">
    <source>
        <dbReference type="EMBL" id="CAH1204430.1"/>
    </source>
</evidence>
<keyword evidence="4 7" id="KW-0472">Membrane</keyword>
<gene>
    <name evidence="7 9" type="primary">mltG</name>
    <name evidence="9" type="ORF">PAECIP111893_02250</name>
</gene>
<organism evidence="9 10">
    <name type="scientific">Paenibacillus plantiphilus</name>
    <dbReference type="NCBI Taxonomy" id="2905650"/>
    <lineage>
        <taxon>Bacteria</taxon>
        <taxon>Bacillati</taxon>
        <taxon>Bacillota</taxon>
        <taxon>Bacilli</taxon>
        <taxon>Bacillales</taxon>
        <taxon>Paenibacillaceae</taxon>
        <taxon>Paenibacillus</taxon>
    </lineage>
</organism>
<evidence type="ECO:0000256" key="3">
    <source>
        <dbReference type="ARBA" id="ARBA00022989"/>
    </source>
</evidence>
<feature type="site" description="Important for catalytic activity" evidence="7">
    <location>
        <position position="259"/>
    </location>
</feature>
<dbReference type="Proteomes" id="UP000838686">
    <property type="component" value="Unassembled WGS sequence"/>
</dbReference>
<reference evidence="9" key="1">
    <citation type="submission" date="2022-01" db="EMBL/GenBank/DDBJ databases">
        <authorList>
            <person name="Criscuolo A."/>
        </authorList>
    </citation>
    <scope>NUCLEOTIDE SEQUENCE</scope>
    <source>
        <strain evidence="9">CIP111893</strain>
    </source>
</reference>
<keyword evidence="1 7" id="KW-1003">Cell membrane</keyword>
<dbReference type="Pfam" id="PF02618">
    <property type="entry name" value="YceG"/>
    <property type="match status" value="1"/>
</dbReference>
<evidence type="ECO:0000256" key="8">
    <source>
        <dbReference type="SAM" id="MobiDB-lite"/>
    </source>
</evidence>
<accession>A0ABM9C516</accession>
<evidence type="ECO:0000256" key="1">
    <source>
        <dbReference type="ARBA" id="ARBA00022475"/>
    </source>
</evidence>
<evidence type="ECO:0000256" key="5">
    <source>
        <dbReference type="ARBA" id="ARBA00023239"/>
    </source>
</evidence>
<sequence length="377" mass="42687">MDRTEQQPVEDKKPVQSKKRGPGPSRARITAWVILTLIGLMVTAVGGVALYIWNGLRPASDGAVIQMELKTGMSPFDFAEGLEEKGIIRDAFLFKYYLRLKDEGPGFQAGVYELRPGMDKDSIIAKLNAGETLKKETVRFTIPEGFTVEQIADTLAKAGIADKNAFIALANTDRAWGDIDTVRSIPKDNKEMRHRLEGYLFPETYELEKESKPEAIILRMLQEMDRKLDTLPENWVDTMAERKLDYHSLLTIASLVEREVVVDEERPIVASIIFNRIKKDMLLQIDATVQYSLDKPKERLFEKDLLVDSPYNTYQNKGLPPGPIASPSIKSIEAVLFPADTDYFYYVTKKDGSNGHLFAKTLREHNRNIKKSNEIAE</sequence>
<comment type="catalytic activity">
    <reaction evidence="7">
        <text>a peptidoglycan chain = a peptidoglycan chain with N-acetyl-1,6-anhydromuramyl-[peptide] at the reducing end + a peptidoglycan chain with N-acetylglucosamine at the non-reducing end.</text>
        <dbReference type="EC" id="4.2.2.29"/>
    </reaction>
</comment>
<name>A0ABM9C516_9BACL</name>
<dbReference type="NCBIfam" id="TIGR00247">
    <property type="entry name" value="endolytic transglycosylase MltG"/>
    <property type="match status" value="1"/>
</dbReference>
<protein>
    <recommendedName>
        <fullName evidence="7">Endolytic murein transglycosylase</fullName>
        <ecNumber evidence="7">4.2.2.29</ecNumber>
    </recommendedName>
    <alternativeName>
        <fullName evidence="7">Peptidoglycan lytic transglycosylase</fullName>
    </alternativeName>
    <alternativeName>
        <fullName evidence="7">Peptidoglycan polymerization terminase</fullName>
    </alternativeName>
</protein>
<dbReference type="RefSeq" id="WP_307728326.1">
    <property type="nucleotide sequence ID" value="NZ_CAKMMF010000010.1"/>
</dbReference>
<feature type="compositionally biased region" description="Basic and acidic residues" evidence="8">
    <location>
        <begin position="1"/>
        <end position="14"/>
    </location>
</feature>
<dbReference type="InterPro" id="IPR003770">
    <property type="entry name" value="MLTG-like"/>
</dbReference>
<dbReference type="PANTHER" id="PTHR30518:SF2">
    <property type="entry name" value="ENDOLYTIC MUREIN TRANSGLYCOSYLASE"/>
    <property type="match status" value="1"/>
</dbReference>
<feature type="region of interest" description="Disordered" evidence="8">
    <location>
        <begin position="1"/>
        <end position="25"/>
    </location>
</feature>
<dbReference type="EMBL" id="CAKMMF010000010">
    <property type="protein sequence ID" value="CAH1204430.1"/>
    <property type="molecule type" value="Genomic_DNA"/>
</dbReference>
<keyword evidence="10" id="KW-1185">Reference proteome</keyword>
<evidence type="ECO:0000256" key="7">
    <source>
        <dbReference type="HAMAP-Rule" id="MF_02065"/>
    </source>
</evidence>
<comment type="similarity">
    <text evidence="7">Belongs to the transglycosylase MltG family.</text>
</comment>
<keyword evidence="6 7" id="KW-0961">Cell wall biogenesis/degradation</keyword>
<keyword evidence="2 7" id="KW-0812">Transmembrane</keyword>
<dbReference type="PANTHER" id="PTHR30518">
    <property type="entry name" value="ENDOLYTIC MUREIN TRANSGLYCOSYLASE"/>
    <property type="match status" value="1"/>
</dbReference>
<evidence type="ECO:0000256" key="4">
    <source>
        <dbReference type="ARBA" id="ARBA00023136"/>
    </source>
</evidence>
<dbReference type="CDD" id="cd08010">
    <property type="entry name" value="MltG_like"/>
    <property type="match status" value="1"/>
</dbReference>
<feature type="transmembrane region" description="Helical" evidence="7">
    <location>
        <begin position="29"/>
        <end position="53"/>
    </location>
</feature>
<comment type="caution">
    <text evidence="9">The sequence shown here is derived from an EMBL/GenBank/DDBJ whole genome shotgun (WGS) entry which is preliminary data.</text>
</comment>
<comment type="subcellular location">
    <subcellularLocation>
        <location evidence="7">Cell membrane</location>
        <topology evidence="7">Single-pass membrane protein</topology>
    </subcellularLocation>
</comment>
<proteinExistence type="inferred from homology"/>
<evidence type="ECO:0000256" key="6">
    <source>
        <dbReference type="ARBA" id="ARBA00023316"/>
    </source>
</evidence>
<evidence type="ECO:0000313" key="10">
    <source>
        <dbReference type="Proteomes" id="UP000838686"/>
    </source>
</evidence>
<keyword evidence="5 7" id="KW-0456">Lyase</keyword>
<evidence type="ECO:0000256" key="2">
    <source>
        <dbReference type="ARBA" id="ARBA00022692"/>
    </source>
</evidence>
<comment type="function">
    <text evidence="7">Functions as a peptidoglycan terminase that cleaves nascent peptidoglycan strands endolytically to terminate their elongation.</text>
</comment>